<dbReference type="OrthoDB" id="1304181at2759"/>
<dbReference type="PANTHER" id="PTHR33223:SF10">
    <property type="entry name" value="AMINOTRANSFERASE-LIKE PLANT MOBILE DOMAIN-CONTAINING PROTEIN"/>
    <property type="match status" value="1"/>
</dbReference>
<evidence type="ECO:0000313" key="3">
    <source>
        <dbReference type="Proteomes" id="UP001152484"/>
    </source>
</evidence>
<dbReference type="AlphaFoldDB" id="A0A9P1E3W1"/>
<evidence type="ECO:0000313" key="2">
    <source>
        <dbReference type="EMBL" id="CAH9076795.1"/>
    </source>
</evidence>
<name>A0A9P1E3W1_CUSEU</name>
<proteinExistence type="predicted"/>
<protein>
    <recommendedName>
        <fullName evidence="1">Retrotransposon gag domain-containing protein</fullName>
    </recommendedName>
</protein>
<sequence length="153" mass="17674">MEAHQAQTTDSASQADPKYTAMLAKLVEVQKKLAEGSGEPVIQLRTRTPFTPRVLAAQIPGKYRGQTIKPYEGKTDPQEHYSRYQNSMMMMGASDQYLCRWFLSTLEGPTYEWFNRLAEGSIDSWQELTQRFLTQFAGRHRSKKHFSHLQTIR</sequence>
<reference evidence="2" key="1">
    <citation type="submission" date="2022-07" db="EMBL/GenBank/DDBJ databases">
        <authorList>
            <person name="Macas J."/>
            <person name="Novak P."/>
            <person name="Neumann P."/>
        </authorList>
    </citation>
    <scope>NUCLEOTIDE SEQUENCE</scope>
</reference>
<dbReference type="PANTHER" id="PTHR33223">
    <property type="entry name" value="CCHC-TYPE DOMAIN-CONTAINING PROTEIN"/>
    <property type="match status" value="1"/>
</dbReference>
<dbReference type="InterPro" id="IPR005162">
    <property type="entry name" value="Retrotrans_gag_dom"/>
</dbReference>
<feature type="domain" description="Retrotransposon gag" evidence="1">
    <location>
        <begin position="102"/>
        <end position="151"/>
    </location>
</feature>
<accession>A0A9P1E3W1</accession>
<gene>
    <name evidence="2" type="ORF">CEURO_LOCUS6026</name>
</gene>
<evidence type="ECO:0000259" key="1">
    <source>
        <dbReference type="Pfam" id="PF03732"/>
    </source>
</evidence>
<comment type="caution">
    <text evidence="2">The sequence shown here is derived from an EMBL/GenBank/DDBJ whole genome shotgun (WGS) entry which is preliminary data.</text>
</comment>
<dbReference type="Pfam" id="PF03732">
    <property type="entry name" value="Retrotrans_gag"/>
    <property type="match status" value="1"/>
</dbReference>
<dbReference type="EMBL" id="CAMAPE010000010">
    <property type="protein sequence ID" value="CAH9076795.1"/>
    <property type="molecule type" value="Genomic_DNA"/>
</dbReference>
<organism evidence="2 3">
    <name type="scientific">Cuscuta europaea</name>
    <name type="common">European dodder</name>
    <dbReference type="NCBI Taxonomy" id="41803"/>
    <lineage>
        <taxon>Eukaryota</taxon>
        <taxon>Viridiplantae</taxon>
        <taxon>Streptophyta</taxon>
        <taxon>Embryophyta</taxon>
        <taxon>Tracheophyta</taxon>
        <taxon>Spermatophyta</taxon>
        <taxon>Magnoliopsida</taxon>
        <taxon>eudicotyledons</taxon>
        <taxon>Gunneridae</taxon>
        <taxon>Pentapetalae</taxon>
        <taxon>asterids</taxon>
        <taxon>lamiids</taxon>
        <taxon>Solanales</taxon>
        <taxon>Convolvulaceae</taxon>
        <taxon>Cuscuteae</taxon>
        <taxon>Cuscuta</taxon>
        <taxon>Cuscuta subgen. Cuscuta</taxon>
    </lineage>
</organism>
<dbReference type="Proteomes" id="UP001152484">
    <property type="component" value="Unassembled WGS sequence"/>
</dbReference>
<keyword evidence="3" id="KW-1185">Reference proteome</keyword>